<dbReference type="STRING" id="399736.SAMN04489720_1459"/>
<reference evidence="3" key="1">
    <citation type="submission" date="2016-10" db="EMBL/GenBank/DDBJ databases">
        <authorList>
            <person name="Varghese N."/>
            <person name="Submissions S."/>
        </authorList>
    </citation>
    <scope>NUCLEOTIDE SEQUENCE [LARGE SCALE GENOMIC DNA]</scope>
    <source>
        <strain evidence="3">DSM 22002</strain>
    </source>
</reference>
<evidence type="ECO:0000256" key="1">
    <source>
        <dbReference type="SAM" id="Phobius"/>
    </source>
</evidence>
<dbReference type="EMBL" id="LT629695">
    <property type="protein sequence ID" value="SDH50701.1"/>
    <property type="molecule type" value="Genomic_DNA"/>
</dbReference>
<gene>
    <name evidence="2" type="ORF">SAMN04489720_1459</name>
</gene>
<sequence>MTATDPVADYLARLDDALRDVPFGTAREIRAGIAEELGSLHPAAARARIAELGDPASIAAEAADGSVSTLPATAAPTGYGRGPGYVAVTALLIGLGGFLLPVLGWIAGIVALWTGRVWTTFERWIATLAPVVASVLVVGIWWAVQSAASAQPTPPGDGFHAPESSPSPVVPGSIGAWWTVWLGTSVGGVVIGIWLAVIGMRRVRR</sequence>
<name>A0A1G8CYY7_9MICO</name>
<feature type="transmembrane region" description="Helical" evidence="1">
    <location>
        <begin position="124"/>
        <end position="144"/>
    </location>
</feature>
<keyword evidence="3" id="KW-1185">Reference proteome</keyword>
<protein>
    <submittedName>
        <fullName evidence="2">Uncharacterized protein</fullName>
    </submittedName>
</protein>
<keyword evidence="1" id="KW-0812">Transmembrane</keyword>
<dbReference type="Pfam" id="PF22564">
    <property type="entry name" value="HAAS"/>
    <property type="match status" value="1"/>
</dbReference>
<dbReference type="Proteomes" id="UP000198822">
    <property type="component" value="Chromosome I"/>
</dbReference>
<keyword evidence="1" id="KW-1133">Transmembrane helix</keyword>
<feature type="transmembrane region" description="Helical" evidence="1">
    <location>
        <begin position="176"/>
        <end position="198"/>
    </location>
</feature>
<keyword evidence="1" id="KW-0472">Membrane</keyword>
<evidence type="ECO:0000313" key="3">
    <source>
        <dbReference type="Proteomes" id="UP000198822"/>
    </source>
</evidence>
<feature type="transmembrane region" description="Helical" evidence="1">
    <location>
        <begin position="85"/>
        <end position="112"/>
    </location>
</feature>
<accession>A0A1G8CYY7</accession>
<evidence type="ECO:0000313" key="2">
    <source>
        <dbReference type="EMBL" id="SDH50701.1"/>
    </source>
</evidence>
<dbReference type="RefSeq" id="WP_092503763.1">
    <property type="nucleotide sequence ID" value="NZ_LT629695.1"/>
</dbReference>
<organism evidence="2 3">
    <name type="scientific">Agrococcus jejuensis</name>
    <dbReference type="NCBI Taxonomy" id="399736"/>
    <lineage>
        <taxon>Bacteria</taxon>
        <taxon>Bacillati</taxon>
        <taxon>Actinomycetota</taxon>
        <taxon>Actinomycetes</taxon>
        <taxon>Micrococcales</taxon>
        <taxon>Microbacteriaceae</taxon>
        <taxon>Agrococcus</taxon>
    </lineage>
</organism>
<dbReference type="AlphaFoldDB" id="A0A1G8CYY7"/>
<dbReference type="OrthoDB" id="5114815at2"/>
<proteinExistence type="predicted"/>